<keyword evidence="2" id="KW-1185">Reference proteome</keyword>
<accession>A0A1D9P5W3</accession>
<keyword evidence="1" id="KW-0614">Plasmid</keyword>
<evidence type="ECO:0000313" key="2">
    <source>
        <dbReference type="Proteomes" id="UP000179284"/>
    </source>
</evidence>
<dbReference type="KEGG" id="bhu:bhn_II132"/>
<protein>
    <submittedName>
        <fullName evidence="1">Uncharacterized protein</fullName>
    </submittedName>
</protein>
<dbReference type="Proteomes" id="UP000179284">
    <property type="component" value="Plasmid pNP144"/>
</dbReference>
<dbReference type="AlphaFoldDB" id="A0A1D9P5W3"/>
<organism evidence="1 2">
    <name type="scientific">Butyrivibrio hungatei</name>
    <dbReference type="NCBI Taxonomy" id="185008"/>
    <lineage>
        <taxon>Bacteria</taxon>
        <taxon>Bacillati</taxon>
        <taxon>Bacillota</taxon>
        <taxon>Clostridia</taxon>
        <taxon>Lachnospirales</taxon>
        <taxon>Lachnospiraceae</taxon>
        <taxon>Butyrivibrio</taxon>
    </lineage>
</organism>
<dbReference type="EMBL" id="CP017832">
    <property type="protein sequence ID" value="AOZ97931.1"/>
    <property type="molecule type" value="Genomic_DNA"/>
</dbReference>
<gene>
    <name evidence="1" type="ORF">bhn_II132</name>
</gene>
<sequence length="226" mass="25677">MQTLLFRRRNMKASEFCRFFVHEIRREEGFSELDSLYRFVITDTQGTLSAKYIVDIYDVTEAVDICLGAYIDDTLLDFGFIPDENCNDGYYEQALKFITEGDGDALIGTNTHKVIECLCDPRKIEDDVTGDNRENVKSFVYDYFAETLIHAPTAIDALCEKENASLQEIIEAIITAADTDSIGGKESIQELYATLFQQLSTVCLEDFLAGMHELYIEARKYAEVSK</sequence>
<name>A0A1D9P5W3_9FIRM</name>
<evidence type="ECO:0000313" key="1">
    <source>
        <dbReference type="EMBL" id="AOZ97931.1"/>
    </source>
</evidence>
<proteinExistence type="predicted"/>
<geneLocation type="plasmid" evidence="2">
    <name>pnp144</name>
</geneLocation>
<reference evidence="2" key="1">
    <citation type="submission" date="2016-10" db="EMBL/GenBank/DDBJ databases">
        <title>The complete genome sequence of the rumen bacterium Butyrivibrio hungatei MB2003.</title>
        <authorList>
            <person name="Palevich N."/>
            <person name="Kelly W.J."/>
            <person name="Leahy S.C."/>
            <person name="Altermann E."/>
            <person name="Rakonjac J."/>
            <person name="Attwood G.T."/>
        </authorList>
    </citation>
    <scope>NUCLEOTIDE SEQUENCE [LARGE SCALE GENOMIC DNA]</scope>
    <source>
        <strain evidence="2">MB2003</strain>
        <plasmid evidence="2">Plasmid pnp144</plasmid>
    </source>
</reference>